<evidence type="ECO:0000313" key="4">
    <source>
        <dbReference type="Proteomes" id="UP001324270"/>
    </source>
</evidence>
<reference evidence="3 4" key="1">
    <citation type="submission" date="2023-12" db="EMBL/GenBank/DDBJ databases">
        <title>Genomic sequences of Capnocytophaga and Parvimonas strains.</title>
        <authorList>
            <person name="Watt R.M."/>
            <person name="Wang M."/>
            <person name="Yang T."/>
            <person name="Tong W.M."/>
        </authorList>
    </citation>
    <scope>NUCLEOTIDE SEQUENCE [LARGE SCALE GENOMIC DNA]</scope>
    <source>
        <strain evidence="3 4">CCUG 13156</strain>
    </source>
</reference>
<evidence type="ECO:0000313" key="3">
    <source>
        <dbReference type="EMBL" id="MEB3039721.1"/>
    </source>
</evidence>
<dbReference type="Proteomes" id="UP001324270">
    <property type="component" value="Unassembled WGS sequence"/>
</dbReference>
<evidence type="ECO:0000259" key="1">
    <source>
        <dbReference type="Pfam" id="PF13280"/>
    </source>
</evidence>
<comment type="caution">
    <text evidence="3">The sequence shown here is derived from an EMBL/GenBank/DDBJ whole genome shotgun (WGS) entry which is preliminary data.</text>
</comment>
<dbReference type="RefSeq" id="WP_323978927.1">
    <property type="nucleotide sequence ID" value="NZ_JAYKBV010000003.1"/>
</dbReference>
<keyword evidence="4" id="KW-1185">Reference proteome</keyword>
<evidence type="ECO:0000259" key="2">
    <source>
        <dbReference type="Pfam" id="PF25583"/>
    </source>
</evidence>
<accession>A0ABU5Y729</accession>
<dbReference type="EMBL" id="JAYKBV010000003">
    <property type="protein sequence ID" value="MEB3039721.1"/>
    <property type="molecule type" value="Genomic_DNA"/>
</dbReference>
<dbReference type="InterPro" id="IPR051534">
    <property type="entry name" value="CBASS_pafABC_assoc_protein"/>
</dbReference>
<dbReference type="PANTHER" id="PTHR34580:SF9">
    <property type="entry name" value="SLL5097 PROTEIN"/>
    <property type="match status" value="1"/>
</dbReference>
<organism evidence="3 4">
    <name type="scientific">Capnocytophaga gingivalis</name>
    <dbReference type="NCBI Taxonomy" id="1017"/>
    <lineage>
        <taxon>Bacteria</taxon>
        <taxon>Pseudomonadati</taxon>
        <taxon>Bacteroidota</taxon>
        <taxon>Flavobacteriia</taxon>
        <taxon>Flavobacteriales</taxon>
        <taxon>Flavobacteriaceae</taxon>
        <taxon>Capnocytophaga</taxon>
    </lineage>
</organism>
<dbReference type="PROSITE" id="PS52050">
    <property type="entry name" value="WYL"/>
    <property type="match status" value="1"/>
</dbReference>
<dbReference type="InterPro" id="IPR057727">
    <property type="entry name" value="WCX_dom"/>
</dbReference>
<proteinExistence type="predicted"/>
<feature type="domain" description="WCX" evidence="2">
    <location>
        <begin position="217"/>
        <end position="292"/>
    </location>
</feature>
<dbReference type="Pfam" id="PF13280">
    <property type="entry name" value="WYL"/>
    <property type="match status" value="1"/>
</dbReference>
<dbReference type="PANTHER" id="PTHR34580">
    <property type="match status" value="1"/>
</dbReference>
<dbReference type="InterPro" id="IPR026881">
    <property type="entry name" value="WYL_dom"/>
</dbReference>
<protein>
    <submittedName>
        <fullName evidence="3">WYL domain-containing protein</fullName>
    </submittedName>
</protein>
<name>A0ABU5Y729_9FLAO</name>
<feature type="domain" description="WYL" evidence="1">
    <location>
        <begin position="118"/>
        <end position="186"/>
    </location>
</feature>
<dbReference type="Pfam" id="PF25583">
    <property type="entry name" value="WCX"/>
    <property type="match status" value="1"/>
</dbReference>
<gene>
    <name evidence="3" type="ORF">VJJ49_03315</name>
</gene>
<sequence length="304" mass="36624">MEKIVRQFILLRYVQNRNRKGEYPNFIEIARKMFSYIGGEYDKQKFERDKKALLDKNCGLEYDSKEKGYYYNEEGKNKDNPMVDDLITNYMFLTAQNKEALLPSYVITETRLSTGVEYLLECMRAIETSCELQISYYDYRIDKVKSYTIQPYRLKHKDYKWYLLAVDVAHPEVPFKSFALERFRSLDEGKPFRKNEELDFETPYRDAFGMFTDAQAERLVLEFDHRDGNYLIASPIHSSQKVIRQTPKHITFELYVKPTLDLIMELMRRSWSLTIIEPKHLREEFLNYWKEAIKRNKKVKREKY</sequence>